<reference evidence="3 4" key="1">
    <citation type="submission" date="2019-02" db="EMBL/GenBank/DDBJ databases">
        <title>Deep-cultivation of Planctomycetes and their phenomic and genomic characterization uncovers novel biology.</title>
        <authorList>
            <person name="Wiegand S."/>
            <person name="Jogler M."/>
            <person name="Boedeker C."/>
            <person name="Pinto D."/>
            <person name="Vollmers J."/>
            <person name="Rivas-Marin E."/>
            <person name="Kohn T."/>
            <person name="Peeters S.H."/>
            <person name="Heuer A."/>
            <person name="Rast P."/>
            <person name="Oberbeckmann S."/>
            <person name="Bunk B."/>
            <person name="Jeske O."/>
            <person name="Meyerdierks A."/>
            <person name="Storesund J.E."/>
            <person name="Kallscheuer N."/>
            <person name="Luecker S."/>
            <person name="Lage O.M."/>
            <person name="Pohl T."/>
            <person name="Merkel B.J."/>
            <person name="Hornburger P."/>
            <person name="Mueller R.-W."/>
            <person name="Bruemmer F."/>
            <person name="Labrenz M."/>
            <person name="Spormann A.M."/>
            <person name="Op den Camp H."/>
            <person name="Overmann J."/>
            <person name="Amann R."/>
            <person name="Jetten M.S.M."/>
            <person name="Mascher T."/>
            <person name="Medema M.H."/>
            <person name="Devos D.P."/>
            <person name="Kaster A.-K."/>
            <person name="Ovreas L."/>
            <person name="Rohde M."/>
            <person name="Galperin M.Y."/>
            <person name="Jogler C."/>
        </authorList>
    </citation>
    <scope>NUCLEOTIDE SEQUENCE [LARGE SCALE GENOMIC DNA]</scope>
    <source>
        <strain evidence="3 4">TBK1r</strain>
    </source>
</reference>
<sequence length="58" mass="6065">MLGGVASQERGPCPGWKSRAAEPSTSLANATTMLAAYGVTTMSSSVFFWPSMPPLRSS</sequence>
<keyword evidence="2" id="KW-0472">Membrane</keyword>
<evidence type="ECO:0000313" key="3">
    <source>
        <dbReference type="EMBL" id="QDV82725.1"/>
    </source>
</evidence>
<feature type="region of interest" description="Disordered" evidence="1">
    <location>
        <begin position="1"/>
        <end position="22"/>
    </location>
</feature>
<protein>
    <submittedName>
        <fullName evidence="3">Uncharacterized protein</fullName>
    </submittedName>
</protein>
<evidence type="ECO:0000313" key="4">
    <source>
        <dbReference type="Proteomes" id="UP000318081"/>
    </source>
</evidence>
<keyword evidence="4" id="KW-1185">Reference proteome</keyword>
<keyword evidence="2" id="KW-0812">Transmembrane</keyword>
<gene>
    <name evidence="3" type="ORF">TBK1r_16570</name>
</gene>
<keyword evidence="2" id="KW-1133">Transmembrane helix</keyword>
<evidence type="ECO:0000256" key="1">
    <source>
        <dbReference type="SAM" id="MobiDB-lite"/>
    </source>
</evidence>
<proteinExistence type="predicted"/>
<dbReference type="Proteomes" id="UP000318081">
    <property type="component" value="Chromosome"/>
</dbReference>
<evidence type="ECO:0000256" key="2">
    <source>
        <dbReference type="SAM" id="Phobius"/>
    </source>
</evidence>
<feature type="transmembrane region" description="Helical" evidence="2">
    <location>
        <begin position="27"/>
        <end position="49"/>
    </location>
</feature>
<dbReference type="EMBL" id="CP036432">
    <property type="protein sequence ID" value="QDV82725.1"/>
    <property type="molecule type" value="Genomic_DNA"/>
</dbReference>
<name>A0ABX5XL59_9BACT</name>
<accession>A0ABX5XL59</accession>
<organism evidence="3 4">
    <name type="scientific">Stieleria magnilauensis</name>
    <dbReference type="NCBI Taxonomy" id="2527963"/>
    <lineage>
        <taxon>Bacteria</taxon>
        <taxon>Pseudomonadati</taxon>
        <taxon>Planctomycetota</taxon>
        <taxon>Planctomycetia</taxon>
        <taxon>Pirellulales</taxon>
        <taxon>Pirellulaceae</taxon>
        <taxon>Stieleria</taxon>
    </lineage>
</organism>